<evidence type="ECO:0000313" key="3">
    <source>
        <dbReference type="Proteomes" id="UP000000214"/>
    </source>
</evidence>
<dbReference type="KEGG" id="pbo:PACID_01540"/>
<feature type="region of interest" description="Disordered" evidence="1">
    <location>
        <begin position="108"/>
        <end position="137"/>
    </location>
</feature>
<feature type="region of interest" description="Disordered" evidence="1">
    <location>
        <begin position="1"/>
        <end position="25"/>
    </location>
</feature>
<evidence type="ECO:0000256" key="1">
    <source>
        <dbReference type="SAM" id="MobiDB-lite"/>
    </source>
</evidence>
<evidence type="ECO:0000313" key="2">
    <source>
        <dbReference type="EMBL" id="AFV88005.1"/>
    </source>
</evidence>
<dbReference type="PATRIC" id="fig|1171373.8.peg.154"/>
<dbReference type="EMBL" id="CP003493">
    <property type="protein sequence ID" value="AFV88005.1"/>
    <property type="molecule type" value="Genomic_DNA"/>
</dbReference>
<gene>
    <name evidence="2" type="ordered locus">PACID_01540</name>
</gene>
<organism evidence="2 3">
    <name type="scientific">Acidipropionibacterium acidipropionici (strain ATCC 4875 / DSM 20272 / JCM 6432 / NBRC 12425 / NCIMB 8070 / 4)</name>
    <name type="common">Propionibacterium acidipropionici</name>
    <dbReference type="NCBI Taxonomy" id="1171373"/>
    <lineage>
        <taxon>Bacteria</taxon>
        <taxon>Bacillati</taxon>
        <taxon>Actinomycetota</taxon>
        <taxon>Actinomycetes</taxon>
        <taxon>Propionibacteriales</taxon>
        <taxon>Propionibacteriaceae</taxon>
        <taxon>Acidipropionibacterium</taxon>
    </lineage>
</organism>
<dbReference type="Proteomes" id="UP000000214">
    <property type="component" value="Chromosome"/>
</dbReference>
<reference evidence="2 3" key="1">
    <citation type="journal article" date="2012" name="BMC Genomics">
        <title>The genome sequence of Propionibacterium acidipropionici provides insights into its biotechnological and industrial potential.</title>
        <authorList>
            <person name="Parizzi L.P."/>
            <person name="Grassi M.C."/>
            <person name="Llerena L.A."/>
            <person name="Carazzolle M.F."/>
            <person name="Queiroz V.L."/>
            <person name="Lunardi I."/>
            <person name="Zeidler A.F."/>
            <person name="Teixeira P.J."/>
            <person name="Mieczkowski P."/>
            <person name="Rincones J."/>
            <person name="Pereira G.A."/>
        </authorList>
    </citation>
    <scope>NUCLEOTIDE SEQUENCE [LARGE SCALE GENOMIC DNA]</scope>
    <source>
        <strain evidence="3">ATCC 4875 / DSM 20272 / JCM 6432 / NBRC 12425 / NCIMB 8070</strain>
    </source>
</reference>
<dbReference type="HOGENOM" id="CLU_1389146_0_0_11"/>
<sequence length="196" mass="19417">MVCGDSAEGRGGGGGAGDTELPRGGGVEVDVEAGPGGAVGIQHHQRAVDRPGLGLLLGHERLVARTLGRGVVDGGFGLGAGEPVLHGPDGELPVGEVFAQVDLRRVDGRGRGRGGLGRGAPGPSDVDAGSGQPDPAEACQSQQVSSAHAALPGGVLGILRVIGVRRGGFRGAVVCSHPPQSMSVDCPAAVQILICR</sequence>
<dbReference type="AlphaFoldDB" id="K7SFD8"/>
<feature type="compositionally biased region" description="Gly residues" evidence="1">
    <location>
        <begin position="9"/>
        <end position="25"/>
    </location>
</feature>
<protein>
    <submittedName>
        <fullName evidence="2">Uncharacterized protein</fullName>
    </submittedName>
</protein>
<proteinExistence type="predicted"/>
<accession>K7SFD8</accession>
<name>K7SFD8_ACIA4</name>